<dbReference type="EMBL" id="JBAWKS010000001">
    <property type="protein sequence ID" value="MEI4548444.1"/>
    <property type="molecule type" value="Genomic_DNA"/>
</dbReference>
<organism evidence="1 2">
    <name type="scientific">Pseudoalteromonas spongiae</name>
    <dbReference type="NCBI Taxonomy" id="298657"/>
    <lineage>
        <taxon>Bacteria</taxon>
        <taxon>Pseudomonadati</taxon>
        <taxon>Pseudomonadota</taxon>
        <taxon>Gammaproteobacteria</taxon>
        <taxon>Alteromonadales</taxon>
        <taxon>Pseudoalteromonadaceae</taxon>
        <taxon>Pseudoalteromonas</taxon>
    </lineage>
</organism>
<evidence type="ECO:0000313" key="2">
    <source>
        <dbReference type="Proteomes" id="UP001382455"/>
    </source>
</evidence>
<sequence>MWYIKAFCNKKIRLKFDFNSKPITIPGYKLKQFYQYLPKRIKKCLSVTKLFIKSPSLSLRVKKQYQCSSPIYLLSFPRSGSSWVGSIIGHGKYTRYLREPITTAFYYHKSMSASVFSRNKCEDWPLYYSLLKKASSTELTFLNSAVPEPTQWTNNNVKLPIIIKEVNPLIIEELAQLDIKLVYLTRHPFSIAKSYEALGWDKPNQFETRFTDNEISNLLTLEPDLVKQDFFYQIGFLQGFIEKKFHELALGEAIVYEELLASPLNQFKRIFDTLDLKFSSEVEFNLMTSISGKEQSQAGQFDLVRNIESIKRISIKPELLSSYNSTMAGYCSALKGMEKKAIYSNNKYVEFD</sequence>
<dbReference type="SUPFAM" id="SSF52540">
    <property type="entry name" value="P-loop containing nucleoside triphosphate hydrolases"/>
    <property type="match status" value="1"/>
</dbReference>
<keyword evidence="2" id="KW-1185">Reference proteome</keyword>
<proteinExistence type="predicted"/>
<dbReference type="Gene3D" id="3.40.50.300">
    <property type="entry name" value="P-loop containing nucleotide triphosphate hydrolases"/>
    <property type="match status" value="1"/>
</dbReference>
<dbReference type="Proteomes" id="UP001382455">
    <property type="component" value="Unassembled WGS sequence"/>
</dbReference>
<gene>
    <name evidence="1" type="ORF">WAE96_01820</name>
</gene>
<evidence type="ECO:0000313" key="1">
    <source>
        <dbReference type="EMBL" id="MEI4548444.1"/>
    </source>
</evidence>
<reference evidence="1 2" key="1">
    <citation type="submission" date="2023-12" db="EMBL/GenBank/DDBJ databases">
        <title>Friends and Foes: Symbiotic and Algicidal bacterial influence on Karenia brevis blooms.</title>
        <authorList>
            <person name="Fei C."/>
            <person name="Mohamed A.R."/>
            <person name="Booker A."/>
            <person name="Arshad M."/>
            <person name="Klass S."/>
            <person name="Ahn S."/>
            <person name="Gilbert P.M."/>
            <person name="Heil C.A."/>
            <person name="Martinez J.M."/>
            <person name="Amin S.A."/>
        </authorList>
    </citation>
    <scope>NUCLEOTIDE SEQUENCE [LARGE SCALE GENOMIC DNA]</scope>
    <source>
        <strain evidence="1 2">CE15</strain>
    </source>
</reference>
<name>A0ABU8END6_9GAMM</name>
<dbReference type="RefSeq" id="WP_336434400.1">
    <property type="nucleotide sequence ID" value="NZ_JBAWKS010000001.1"/>
</dbReference>
<comment type="caution">
    <text evidence="1">The sequence shown here is derived from an EMBL/GenBank/DDBJ whole genome shotgun (WGS) entry which is preliminary data.</text>
</comment>
<protein>
    <recommendedName>
        <fullName evidence="3">Sulfotransferase domain-containing protein</fullName>
    </recommendedName>
</protein>
<dbReference type="InterPro" id="IPR027417">
    <property type="entry name" value="P-loop_NTPase"/>
</dbReference>
<accession>A0ABU8END6</accession>
<evidence type="ECO:0008006" key="3">
    <source>
        <dbReference type="Google" id="ProtNLM"/>
    </source>
</evidence>